<dbReference type="SUPFAM" id="SSF52266">
    <property type="entry name" value="SGNH hydrolase"/>
    <property type="match status" value="1"/>
</dbReference>
<evidence type="ECO:0000313" key="3">
    <source>
        <dbReference type="Proteomes" id="UP001168579"/>
    </source>
</evidence>
<gene>
    <name evidence="2" type="ORF">Q2T41_05635</name>
</gene>
<dbReference type="RefSeq" id="WP_304435265.1">
    <property type="nucleotide sequence ID" value="NZ_JAUKUC010000001.1"/>
</dbReference>
<reference evidence="2" key="2">
    <citation type="submission" date="2023-06" db="EMBL/GenBank/DDBJ databases">
        <authorList>
            <person name="Lucena T."/>
            <person name="Sun Q."/>
        </authorList>
    </citation>
    <scope>NUCLEOTIDE SEQUENCE</scope>
    <source>
        <strain evidence="2">CECT 8869</strain>
    </source>
</reference>
<keyword evidence="2" id="KW-0378">Hydrolase</keyword>
<dbReference type="InterPro" id="IPR036514">
    <property type="entry name" value="SGNH_hydro_sf"/>
</dbReference>
<evidence type="ECO:0000259" key="1">
    <source>
        <dbReference type="Pfam" id="PF13472"/>
    </source>
</evidence>
<accession>A0ABT8RMJ9</accession>
<evidence type="ECO:0000313" key="2">
    <source>
        <dbReference type="EMBL" id="MDO1512134.1"/>
    </source>
</evidence>
<dbReference type="GO" id="GO:0016787">
    <property type="term" value="F:hydrolase activity"/>
    <property type="evidence" value="ECO:0007669"/>
    <property type="project" value="UniProtKB-KW"/>
</dbReference>
<sequence>MEQIYTPFKITLLLLLITTAPSCSQTDDIRSEPIQEQNGNTQKATYLALGDSYTVGESVDFEQSFPAQLDTRIEETKNLNVETTVIAQTGWRTDQLIASIMGRKSGNYDLVTLLIGVNNQFQSRPFAQYESEFPELLKKAVQLAGNDSNKVIVLSIPDYFYTPYGQQNGNEQISKALDDYNHFAKVTCTSMGITFLNITDITRNGLNEPELVAADGLHPSSLAYKKFVDRLYPLVSTRLKD</sequence>
<comment type="caution">
    <text evidence="2">The sequence shown here is derived from an EMBL/GenBank/DDBJ whole genome shotgun (WGS) entry which is preliminary data.</text>
</comment>
<dbReference type="InterPro" id="IPR013830">
    <property type="entry name" value="SGNH_hydro"/>
</dbReference>
<proteinExistence type="predicted"/>
<name>A0ABT8RMJ9_9FLAO</name>
<dbReference type="EC" id="3.1.-.-" evidence="2"/>
<feature type="domain" description="SGNH hydrolase-type esterase" evidence="1">
    <location>
        <begin position="48"/>
        <end position="225"/>
    </location>
</feature>
<dbReference type="Gene3D" id="3.40.50.1110">
    <property type="entry name" value="SGNH hydrolase"/>
    <property type="match status" value="1"/>
</dbReference>
<dbReference type="EMBL" id="JAUKUC010000001">
    <property type="protein sequence ID" value="MDO1512134.1"/>
    <property type="molecule type" value="Genomic_DNA"/>
</dbReference>
<dbReference type="Proteomes" id="UP001168579">
    <property type="component" value="Unassembled WGS sequence"/>
</dbReference>
<protein>
    <submittedName>
        <fullName evidence="2">SGNH/GDSL hydrolase family protein</fullName>
        <ecNumber evidence="2">3.1.-.-</ecNumber>
    </submittedName>
</protein>
<reference evidence="2" key="1">
    <citation type="journal article" date="2014" name="Int. J. Syst. Evol. Microbiol.">
        <title>Complete genome of a new Firmicutes species belonging to the dominant human colonic microbiota ('Ruminococcus bicirculans') reveals two chromosomes and a selective capacity to utilize plant glucans.</title>
        <authorList>
            <consortium name="NISC Comparative Sequencing Program"/>
            <person name="Wegmann U."/>
            <person name="Louis P."/>
            <person name="Goesmann A."/>
            <person name="Henrissat B."/>
            <person name="Duncan S.H."/>
            <person name="Flint H.J."/>
        </authorList>
    </citation>
    <scope>NUCLEOTIDE SEQUENCE</scope>
    <source>
        <strain evidence="2">CECT 8869</strain>
    </source>
</reference>
<dbReference type="Pfam" id="PF13472">
    <property type="entry name" value="Lipase_GDSL_2"/>
    <property type="match status" value="1"/>
</dbReference>
<organism evidence="2 3">
    <name type="scientific">Maribacter confluentis</name>
    <dbReference type="NCBI Taxonomy" id="1656093"/>
    <lineage>
        <taxon>Bacteria</taxon>
        <taxon>Pseudomonadati</taxon>
        <taxon>Bacteroidota</taxon>
        <taxon>Flavobacteriia</taxon>
        <taxon>Flavobacteriales</taxon>
        <taxon>Flavobacteriaceae</taxon>
        <taxon>Maribacter</taxon>
    </lineage>
</organism>
<dbReference type="CDD" id="cd01832">
    <property type="entry name" value="SGNH_hydrolase_like_1"/>
    <property type="match status" value="1"/>
</dbReference>
<keyword evidence="3" id="KW-1185">Reference proteome</keyword>